<dbReference type="HOGENOM" id="CLU_1605851_0_0_1"/>
<dbReference type="VEuPathDB" id="FungiDB:HpaG812666"/>
<name>M4C0W2_HYAAE</name>
<organism evidence="2 3">
    <name type="scientific">Hyaloperonospora arabidopsidis (strain Emoy2)</name>
    <name type="common">Downy mildew agent</name>
    <name type="synonym">Peronospora arabidopsidis</name>
    <dbReference type="NCBI Taxonomy" id="559515"/>
    <lineage>
        <taxon>Eukaryota</taxon>
        <taxon>Sar</taxon>
        <taxon>Stramenopiles</taxon>
        <taxon>Oomycota</taxon>
        <taxon>Peronosporomycetes</taxon>
        <taxon>Peronosporales</taxon>
        <taxon>Peronosporaceae</taxon>
        <taxon>Hyaloperonospora</taxon>
    </lineage>
</organism>
<dbReference type="AlphaFoldDB" id="M4C0W2"/>
<proteinExistence type="predicted"/>
<feature type="region of interest" description="Disordered" evidence="1">
    <location>
        <begin position="71"/>
        <end position="109"/>
    </location>
</feature>
<dbReference type="EnsemblProtists" id="HpaT812665">
    <property type="protein sequence ID" value="HpaP812665"/>
    <property type="gene ID" value="HpaG812665"/>
</dbReference>
<dbReference type="eggNOG" id="ENOG502T218">
    <property type="taxonomic scope" value="Eukaryota"/>
</dbReference>
<keyword evidence="3" id="KW-1185">Reference proteome</keyword>
<reference evidence="2" key="2">
    <citation type="submission" date="2015-06" db="UniProtKB">
        <authorList>
            <consortium name="EnsemblProtists"/>
        </authorList>
    </citation>
    <scope>IDENTIFICATION</scope>
    <source>
        <strain evidence="2">Emoy2</strain>
    </source>
</reference>
<dbReference type="InParanoid" id="M4C0W2"/>
<protein>
    <submittedName>
        <fullName evidence="2">Uncharacterized protein</fullName>
    </submittedName>
</protein>
<accession>M4C0W2</accession>
<evidence type="ECO:0000313" key="3">
    <source>
        <dbReference type="Proteomes" id="UP000011713"/>
    </source>
</evidence>
<sequence length="166" mass="18702">MTKQGFQDLPATGEDFYHNAAVRNVETLNSDQNAQLQAQLERADPGLRCAVLEQGKVAKRKEPETALPQREQITGKSKKISAKSKKSSIKATMVDEDSSKSIDSDRDVEELPVEDETFHRMRVCNMAFKHMPVSRVSAVLLKDPKRYRDAIKIRGGSSGKRRCEQR</sequence>
<evidence type="ECO:0000256" key="1">
    <source>
        <dbReference type="SAM" id="MobiDB-lite"/>
    </source>
</evidence>
<dbReference type="EnsemblProtists" id="HpaT812666">
    <property type="protein sequence ID" value="HpaP812666"/>
    <property type="gene ID" value="HpaG812666"/>
</dbReference>
<dbReference type="Proteomes" id="UP000011713">
    <property type="component" value="Unassembled WGS sequence"/>
</dbReference>
<dbReference type="EMBL" id="JH598085">
    <property type="status" value="NOT_ANNOTATED_CDS"/>
    <property type="molecule type" value="Genomic_DNA"/>
</dbReference>
<reference evidence="3" key="1">
    <citation type="journal article" date="2010" name="Science">
        <title>Signatures of adaptation to obligate biotrophy in the Hyaloperonospora arabidopsidis genome.</title>
        <authorList>
            <person name="Baxter L."/>
            <person name="Tripathy S."/>
            <person name="Ishaque N."/>
            <person name="Boot N."/>
            <person name="Cabral A."/>
            <person name="Kemen E."/>
            <person name="Thines M."/>
            <person name="Ah-Fong A."/>
            <person name="Anderson R."/>
            <person name="Badejoko W."/>
            <person name="Bittner-Eddy P."/>
            <person name="Boore J.L."/>
            <person name="Chibucos M.C."/>
            <person name="Coates M."/>
            <person name="Dehal P."/>
            <person name="Delehaunty K."/>
            <person name="Dong S."/>
            <person name="Downton P."/>
            <person name="Dumas B."/>
            <person name="Fabro G."/>
            <person name="Fronick C."/>
            <person name="Fuerstenberg S.I."/>
            <person name="Fulton L."/>
            <person name="Gaulin E."/>
            <person name="Govers F."/>
            <person name="Hughes L."/>
            <person name="Humphray S."/>
            <person name="Jiang R.H."/>
            <person name="Judelson H."/>
            <person name="Kamoun S."/>
            <person name="Kyung K."/>
            <person name="Meijer H."/>
            <person name="Minx P."/>
            <person name="Morris P."/>
            <person name="Nelson J."/>
            <person name="Phuntumart V."/>
            <person name="Qutob D."/>
            <person name="Rehmany A."/>
            <person name="Rougon-Cardoso A."/>
            <person name="Ryden P."/>
            <person name="Torto-Alalibo T."/>
            <person name="Studholme D."/>
            <person name="Wang Y."/>
            <person name="Win J."/>
            <person name="Wood J."/>
            <person name="Clifton S.W."/>
            <person name="Rogers J."/>
            <person name="Van den Ackerveken G."/>
            <person name="Jones J.D."/>
            <person name="McDowell J.M."/>
            <person name="Beynon J."/>
            <person name="Tyler B.M."/>
        </authorList>
    </citation>
    <scope>NUCLEOTIDE SEQUENCE [LARGE SCALE GENOMIC DNA]</scope>
    <source>
        <strain evidence="3">Emoy2</strain>
    </source>
</reference>
<evidence type="ECO:0000313" key="2">
    <source>
        <dbReference type="EnsemblProtists" id="HpaP812666"/>
    </source>
</evidence>
<feature type="compositionally biased region" description="Basic residues" evidence="1">
    <location>
        <begin position="76"/>
        <end position="88"/>
    </location>
</feature>